<reference evidence="1" key="1">
    <citation type="journal article" date="2015" name="Nature">
        <title>Complex archaea that bridge the gap between prokaryotes and eukaryotes.</title>
        <authorList>
            <person name="Spang A."/>
            <person name="Saw J.H."/>
            <person name="Jorgensen S.L."/>
            <person name="Zaremba-Niedzwiedzka K."/>
            <person name="Martijn J."/>
            <person name="Lind A.E."/>
            <person name="van Eijk R."/>
            <person name="Schleper C."/>
            <person name="Guy L."/>
            <person name="Ettema T.J."/>
        </authorList>
    </citation>
    <scope>NUCLEOTIDE SEQUENCE</scope>
</reference>
<organism evidence="1">
    <name type="scientific">marine sediment metagenome</name>
    <dbReference type="NCBI Taxonomy" id="412755"/>
    <lineage>
        <taxon>unclassified sequences</taxon>
        <taxon>metagenomes</taxon>
        <taxon>ecological metagenomes</taxon>
    </lineage>
</organism>
<sequence length="517" mass="53470">DTLTVTKIAAFQATGAIDFNSQNMTLVDIDSGTIGGVTLDGAIAGGDQAFTNVGNMTFTAGSILASGDTNTNTLLLKANDTTCITLTTAATDQMDLAAVYSLTAINNLDIGAYTFRCNGLIDDSLTSGRVIFATTNGQLADDADMTFASDTLTVDKLVLNSALTTTYNSLEITPGGALGAGVTWEGIKIVGDSLDPSAANAIIHGVHIDLSGVATTNDPEIWALHVGVPVGYTSMHADEQIHLDMDLTALVAGVMRTGLDVVAGAVGATGGDFHAVDVATAGTTSASLVAVGTHTGIDVIHQHIGTFTAADKCWRYVLIGTTYTDATTAFGSAGSDLEIFQADNDVIYIGDAAVFDEIEVVLATAASVDLKLTFEYSLAASWSAFTPGDDTMGFTQNGSIRFESGGLAGWAAQSVNSSSQYYIRITRTKNNVVTAPTEDTILILAATPYSWNKLGALTVLSIAVPTITTVTTFTAGGNLDIGAYDLRALTFTADSLTSGRVPFASTNGLLIDDADFT</sequence>
<accession>A0A0F9DUJ5</accession>
<comment type="caution">
    <text evidence="1">The sequence shown here is derived from an EMBL/GenBank/DDBJ whole genome shotgun (WGS) entry which is preliminary data.</text>
</comment>
<name>A0A0F9DUJ5_9ZZZZ</name>
<evidence type="ECO:0000313" key="1">
    <source>
        <dbReference type="EMBL" id="KKL21336.1"/>
    </source>
</evidence>
<gene>
    <name evidence="1" type="ORF">LCGC14_2446480</name>
</gene>
<proteinExistence type="predicted"/>
<dbReference type="AlphaFoldDB" id="A0A0F9DUJ5"/>
<feature type="non-terminal residue" evidence="1">
    <location>
        <position position="1"/>
    </location>
</feature>
<feature type="non-terminal residue" evidence="1">
    <location>
        <position position="517"/>
    </location>
</feature>
<protein>
    <submittedName>
        <fullName evidence="1">Uncharacterized protein</fullName>
    </submittedName>
</protein>
<dbReference type="EMBL" id="LAZR01037772">
    <property type="protein sequence ID" value="KKL21336.1"/>
    <property type="molecule type" value="Genomic_DNA"/>
</dbReference>